<dbReference type="PRINTS" id="PR00420">
    <property type="entry name" value="RNGMNOXGNASE"/>
</dbReference>
<organism evidence="2 3">
    <name type="scientific">Emericellopsis atlantica</name>
    <dbReference type="NCBI Taxonomy" id="2614577"/>
    <lineage>
        <taxon>Eukaryota</taxon>
        <taxon>Fungi</taxon>
        <taxon>Dikarya</taxon>
        <taxon>Ascomycota</taxon>
        <taxon>Pezizomycotina</taxon>
        <taxon>Sordariomycetes</taxon>
        <taxon>Hypocreomycetidae</taxon>
        <taxon>Hypocreales</taxon>
        <taxon>Bionectriaceae</taxon>
        <taxon>Emericellopsis</taxon>
    </lineage>
</organism>
<dbReference type="GeneID" id="70289237"/>
<dbReference type="SUPFAM" id="SSF51905">
    <property type="entry name" value="FAD/NAD(P)-binding domain"/>
    <property type="match status" value="1"/>
</dbReference>
<evidence type="ECO:0000256" key="1">
    <source>
        <dbReference type="SAM" id="MobiDB-lite"/>
    </source>
</evidence>
<sequence length="817" mass="90598">MSTLAPTSIIPLRLRSRSRSRSVAEPLPSPASTADTTPAQHNIIHFPRVYEQAWGGYHAQSDVPSLSDSRTDLERAQIFLLRFTQLSPDRGLNAALMEIVVDQHSYRSVYAIADAVRMRIIGGRHQSFGVTSLLQAMRFLLIKAGITDCSDPNTRPVVDFFFDPTLARNLDMLPTDAVTLPYPAARLKVCIVGGGPTALASAISLAEKGKGQVEVHMYERRWVMQEGGRVGYPPTAKRRDQVVTLQESVTDLMTPRTRTALFQNRPERVWPGSANIQIRKVEDRLLARCHDDEFRGLIHLYAQGLTRETLHQANDFHVLLGADGAASWVRKSYFHGYENERGKSYALGLAFDRPAGLPWSQPLNVFLTLGQTRYLLNASDHDGRGYLNMQLTEAEWHEMVSVDGTPVTFGRPGCLLAEDGSIPDGFEPGQVFRPSTDRQSPLWQSIEDGLKLFGFKESEVINVVRIPIVVQAVGEGVQYLPHGETPSLRRPHALVAVAGDAAMTVHFWPGRGLNSGIKSGMALGDELVHALDTGRFVGLGLDSMNEYNDFIMKLQGREHDKRSIPILNQSGAPETLGWLLDKAGAVPDHVAVEWLVGAMVQIASRLETRRDWPFEVVPNIEPQIRIVLRQLRPRTLREMAVSFPWPTREMGGAEVLPLRSMKVEEKQRWMQGLWKMMTLRDEGAKERETTVKVSARFDGEARQETPSTSRFEAPKSNGDNRRSSLQVPGQLPAGGGLDKGLKRSGAMSIRAPSSSALMEGRRSRASSMTSEVSSLSREPSPASGEIGLVRLMSTRRPGKAVFDDALSLALFRLDEDR</sequence>
<feature type="compositionally biased region" description="Polar residues" evidence="1">
    <location>
        <begin position="765"/>
        <end position="777"/>
    </location>
</feature>
<keyword evidence="3" id="KW-1185">Reference proteome</keyword>
<evidence type="ECO:0008006" key="4">
    <source>
        <dbReference type="Google" id="ProtNLM"/>
    </source>
</evidence>
<name>A0A9P7ZJ44_9HYPO</name>
<gene>
    <name evidence="2" type="ORF">F5Z01DRAFT_233264</name>
</gene>
<proteinExistence type="predicted"/>
<protein>
    <recommendedName>
        <fullName evidence="4">FAD/NAD(P)-binding domain-containing protein</fullName>
    </recommendedName>
</protein>
<dbReference type="Proteomes" id="UP000887229">
    <property type="component" value="Unassembled WGS sequence"/>
</dbReference>
<dbReference type="AlphaFoldDB" id="A0A9P7ZJ44"/>
<evidence type="ECO:0000313" key="2">
    <source>
        <dbReference type="EMBL" id="KAG9252560.1"/>
    </source>
</evidence>
<dbReference type="OrthoDB" id="10045821at2759"/>
<reference evidence="2" key="1">
    <citation type="journal article" date="2021" name="IMA Fungus">
        <title>Genomic characterization of three marine fungi, including Emericellopsis atlantica sp. nov. with signatures of a generalist lifestyle and marine biomass degradation.</title>
        <authorList>
            <person name="Hagestad O.C."/>
            <person name="Hou L."/>
            <person name="Andersen J.H."/>
            <person name="Hansen E.H."/>
            <person name="Altermark B."/>
            <person name="Li C."/>
            <person name="Kuhnert E."/>
            <person name="Cox R.J."/>
            <person name="Crous P.W."/>
            <person name="Spatafora J.W."/>
            <person name="Lail K."/>
            <person name="Amirebrahimi M."/>
            <person name="Lipzen A."/>
            <person name="Pangilinan J."/>
            <person name="Andreopoulos W."/>
            <person name="Hayes R.D."/>
            <person name="Ng V."/>
            <person name="Grigoriev I.V."/>
            <person name="Jackson S.A."/>
            <person name="Sutton T.D.S."/>
            <person name="Dobson A.D.W."/>
            <person name="Rama T."/>
        </authorList>
    </citation>
    <scope>NUCLEOTIDE SEQUENCE</scope>
    <source>
        <strain evidence="2">TS7</strain>
    </source>
</reference>
<dbReference type="RefSeq" id="XP_046116484.1">
    <property type="nucleotide sequence ID" value="XM_046258334.1"/>
</dbReference>
<comment type="caution">
    <text evidence="2">The sequence shown here is derived from an EMBL/GenBank/DDBJ whole genome shotgun (WGS) entry which is preliminary data.</text>
</comment>
<dbReference type="InterPro" id="IPR036188">
    <property type="entry name" value="FAD/NAD-bd_sf"/>
</dbReference>
<evidence type="ECO:0000313" key="3">
    <source>
        <dbReference type="Proteomes" id="UP000887229"/>
    </source>
</evidence>
<feature type="region of interest" description="Disordered" evidence="1">
    <location>
        <begin position="684"/>
        <end position="783"/>
    </location>
</feature>
<feature type="region of interest" description="Disordered" evidence="1">
    <location>
        <begin position="16"/>
        <end position="38"/>
    </location>
</feature>
<feature type="compositionally biased region" description="Basic and acidic residues" evidence="1">
    <location>
        <begin position="684"/>
        <end position="703"/>
    </location>
</feature>
<dbReference type="Gene3D" id="3.50.50.60">
    <property type="entry name" value="FAD/NAD(P)-binding domain"/>
    <property type="match status" value="2"/>
</dbReference>
<accession>A0A9P7ZJ44</accession>
<dbReference type="EMBL" id="MU251262">
    <property type="protein sequence ID" value="KAG9252560.1"/>
    <property type="molecule type" value="Genomic_DNA"/>
</dbReference>